<evidence type="ECO:0000313" key="3">
    <source>
        <dbReference type="Proteomes" id="UP001627284"/>
    </source>
</evidence>
<dbReference type="EMBL" id="JBJKTR010000008">
    <property type="protein sequence ID" value="KAL3361362.1"/>
    <property type="molecule type" value="Genomic_DNA"/>
</dbReference>
<name>A0ABD2U0A1_9SOLN</name>
<keyword evidence="1" id="KW-0732">Signal</keyword>
<feature type="signal peptide" evidence="1">
    <location>
        <begin position="1"/>
        <end position="23"/>
    </location>
</feature>
<gene>
    <name evidence="2" type="ORF">AABB24_014326</name>
</gene>
<organism evidence="2 3">
    <name type="scientific">Solanum stoloniferum</name>
    <dbReference type="NCBI Taxonomy" id="62892"/>
    <lineage>
        <taxon>Eukaryota</taxon>
        <taxon>Viridiplantae</taxon>
        <taxon>Streptophyta</taxon>
        <taxon>Embryophyta</taxon>
        <taxon>Tracheophyta</taxon>
        <taxon>Spermatophyta</taxon>
        <taxon>Magnoliopsida</taxon>
        <taxon>eudicotyledons</taxon>
        <taxon>Gunneridae</taxon>
        <taxon>Pentapetalae</taxon>
        <taxon>asterids</taxon>
        <taxon>lamiids</taxon>
        <taxon>Solanales</taxon>
        <taxon>Solanaceae</taxon>
        <taxon>Solanoideae</taxon>
        <taxon>Solaneae</taxon>
        <taxon>Solanum</taxon>
    </lineage>
</organism>
<evidence type="ECO:0000256" key="1">
    <source>
        <dbReference type="SAM" id="SignalP"/>
    </source>
</evidence>
<evidence type="ECO:0008006" key="4">
    <source>
        <dbReference type="Google" id="ProtNLM"/>
    </source>
</evidence>
<sequence>MTQTLRALVLPLYIHSLFTSISASIECVFQCRSISRVYFISIFSVSIPCPTPTVKKKKKLFIDEIRAEKRGNLGWILNSKFKFSLRGKVESWNSTHPQWISKEERLI</sequence>
<dbReference type="Proteomes" id="UP001627284">
    <property type="component" value="Unassembled WGS sequence"/>
</dbReference>
<comment type="caution">
    <text evidence="2">The sequence shown here is derived from an EMBL/GenBank/DDBJ whole genome shotgun (WGS) entry which is preliminary data.</text>
</comment>
<dbReference type="AlphaFoldDB" id="A0ABD2U0A1"/>
<feature type="chain" id="PRO_5044789476" description="Secreted protein" evidence="1">
    <location>
        <begin position="24"/>
        <end position="107"/>
    </location>
</feature>
<keyword evidence="3" id="KW-1185">Reference proteome</keyword>
<reference evidence="2 3" key="1">
    <citation type="submission" date="2024-05" db="EMBL/GenBank/DDBJ databases">
        <title>De novo assembly of an allotetraploid wild potato.</title>
        <authorList>
            <person name="Hosaka A.J."/>
        </authorList>
    </citation>
    <scope>NUCLEOTIDE SEQUENCE [LARGE SCALE GENOMIC DNA]</scope>
    <source>
        <tissue evidence="2">Young leaves</tissue>
    </source>
</reference>
<evidence type="ECO:0000313" key="2">
    <source>
        <dbReference type="EMBL" id="KAL3361362.1"/>
    </source>
</evidence>
<proteinExistence type="predicted"/>
<accession>A0ABD2U0A1</accession>
<protein>
    <recommendedName>
        <fullName evidence="4">Secreted protein</fullName>
    </recommendedName>
</protein>